<evidence type="ECO:0000313" key="4">
    <source>
        <dbReference type="Proteomes" id="UP000654075"/>
    </source>
</evidence>
<evidence type="ECO:0000313" key="2">
    <source>
        <dbReference type="EMBL" id="CAE8633705.1"/>
    </source>
</evidence>
<evidence type="ECO:0000313" key="3">
    <source>
        <dbReference type="Proteomes" id="UP000626109"/>
    </source>
</evidence>
<sequence>MDAGLPSAGIVAGSQQPEIMALKLAAGMRLSTLKGRLSEHRRMARWFLPVFGHSFPMVPVDVLDYILERSLEPCGPSVPGSVLSMVAFFERVGGVPGANQVSEHGLVKALVDDLKLSWRTDKPTPAKKAHQHFTCMIVCWELVVVNTVEQTYTRLVAWRKLIKVWAAMRTSDTDCCPPSKMSWHDSGVSGQIDMSKTAGTGKRVGAIHFHRSVGAWICKESWLITGWLLFEPVRGTCKCMLPLPSRGVQTLSEKGPSYTQACAISQKLIADCKVLVEDGVGREVVVGTLPFFFLGAQSFRSGHSDRPTLASWAAVFGHPKEHIDTAGRWSPTGSEEYIRTSKAIILRLQDSVAGSIREAGGEDILGEEFLLQALEAFLYQRGMDPALVDDQRKALRCWREIAWEVKKNTARATRESWGSPKFRPPICQKHPLCPMAHGSSQ</sequence>
<organism evidence="2 3">
    <name type="scientific">Polarella glacialis</name>
    <name type="common">Dinoflagellate</name>
    <dbReference type="NCBI Taxonomy" id="89957"/>
    <lineage>
        <taxon>Eukaryota</taxon>
        <taxon>Sar</taxon>
        <taxon>Alveolata</taxon>
        <taxon>Dinophyceae</taxon>
        <taxon>Suessiales</taxon>
        <taxon>Suessiaceae</taxon>
        <taxon>Polarella</taxon>
    </lineage>
</organism>
<accession>A0A813H7D4</accession>
<dbReference type="EMBL" id="CAJNNV010024242">
    <property type="protein sequence ID" value="CAE8609110.1"/>
    <property type="molecule type" value="Genomic_DNA"/>
</dbReference>
<dbReference type="Proteomes" id="UP000626109">
    <property type="component" value="Unassembled WGS sequence"/>
</dbReference>
<gene>
    <name evidence="1" type="ORF">PGLA1383_LOCUS26937</name>
    <name evidence="2" type="ORF">PGLA2088_LOCUS1317</name>
</gene>
<protein>
    <submittedName>
        <fullName evidence="2">Uncharacterized protein</fullName>
    </submittedName>
</protein>
<dbReference type="Proteomes" id="UP000654075">
    <property type="component" value="Unassembled WGS sequence"/>
</dbReference>
<proteinExistence type="predicted"/>
<dbReference type="EMBL" id="CAJNNW010001006">
    <property type="protein sequence ID" value="CAE8633705.1"/>
    <property type="molecule type" value="Genomic_DNA"/>
</dbReference>
<keyword evidence="4" id="KW-1185">Reference proteome</keyword>
<evidence type="ECO:0000313" key="1">
    <source>
        <dbReference type="EMBL" id="CAE8609110.1"/>
    </source>
</evidence>
<reference evidence="2" key="1">
    <citation type="submission" date="2021-02" db="EMBL/GenBank/DDBJ databases">
        <authorList>
            <person name="Dougan E. K."/>
            <person name="Rhodes N."/>
            <person name="Thang M."/>
            <person name="Chan C."/>
        </authorList>
    </citation>
    <scope>NUCLEOTIDE SEQUENCE</scope>
</reference>
<name>A0A813H7D4_POLGL</name>
<comment type="caution">
    <text evidence="2">The sequence shown here is derived from an EMBL/GenBank/DDBJ whole genome shotgun (WGS) entry which is preliminary data.</text>
</comment>
<dbReference type="AlphaFoldDB" id="A0A813H7D4"/>